<dbReference type="AlphaFoldDB" id="A0A2A9NA81"/>
<reference evidence="1 2" key="1">
    <citation type="submission" date="2014-02" db="EMBL/GenBank/DDBJ databases">
        <title>Transposable element dynamics among asymbiotic and ectomycorrhizal Amanita fungi.</title>
        <authorList>
            <consortium name="DOE Joint Genome Institute"/>
            <person name="Hess J."/>
            <person name="Skrede I."/>
            <person name="Wolfe B."/>
            <person name="LaButti K."/>
            <person name="Ohm R.A."/>
            <person name="Grigoriev I.V."/>
            <person name="Pringle A."/>
        </authorList>
    </citation>
    <scope>NUCLEOTIDE SEQUENCE [LARGE SCALE GENOMIC DNA]</scope>
    <source>
        <strain evidence="1 2">SKay4041</strain>
    </source>
</reference>
<gene>
    <name evidence="1" type="ORF">AMATHDRAFT_11342</name>
</gene>
<proteinExistence type="predicted"/>
<organism evidence="1 2">
    <name type="scientific">Amanita thiersii Skay4041</name>
    <dbReference type="NCBI Taxonomy" id="703135"/>
    <lineage>
        <taxon>Eukaryota</taxon>
        <taxon>Fungi</taxon>
        <taxon>Dikarya</taxon>
        <taxon>Basidiomycota</taxon>
        <taxon>Agaricomycotina</taxon>
        <taxon>Agaricomycetes</taxon>
        <taxon>Agaricomycetidae</taxon>
        <taxon>Agaricales</taxon>
        <taxon>Pluteineae</taxon>
        <taxon>Amanitaceae</taxon>
        <taxon>Amanita</taxon>
    </lineage>
</organism>
<protein>
    <submittedName>
        <fullName evidence="1">Uncharacterized protein</fullName>
    </submittedName>
</protein>
<accession>A0A2A9NA81</accession>
<evidence type="ECO:0000313" key="2">
    <source>
        <dbReference type="Proteomes" id="UP000242287"/>
    </source>
</evidence>
<sequence>MKLHEDWMRQRVHDVNTNAVTADYVIFMDGSHNPDDDKATAAGSQVQIVPKAKSKPFNRLSASSL</sequence>
<name>A0A2A9NA81_9AGAR</name>
<keyword evidence="2" id="KW-1185">Reference proteome</keyword>
<dbReference type="Proteomes" id="UP000242287">
    <property type="component" value="Unassembled WGS sequence"/>
</dbReference>
<dbReference type="EMBL" id="KZ303187">
    <property type="protein sequence ID" value="PFH44622.1"/>
    <property type="molecule type" value="Genomic_DNA"/>
</dbReference>
<evidence type="ECO:0000313" key="1">
    <source>
        <dbReference type="EMBL" id="PFH44622.1"/>
    </source>
</evidence>